<keyword evidence="3" id="KW-1185">Reference proteome</keyword>
<gene>
    <name evidence="2" type="ORF">D3273_23975</name>
</gene>
<accession>A0A4Q2TZ68</accession>
<feature type="compositionally biased region" description="Pro residues" evidence="1">
    <location>
        <begin position="16"/>
        <end position="26"/>
    </location>
</feature>
<dbReference type="AlphaFoldDB" id="A0A4Q2TZ68"/>
<reference evidence="2 3" key="2">
    <citation type="submission" date="2019-02" db="EMBL/GenBank/DDBJ databases">
        <title>'Lichenibacterium ramalinii' gen. nov. sp. nov., 'Lichenibacterium minor' gen. nov. sp. nov.</title>
        <authorList>
            <person name="Pankratov T."/>
        </authorList>
    </citation>
    <scope>NUCLEOTIDE SEQUENCE [LARGE SCALE GENOMIC DNA]</scope>
    <source>
        <strain evidence="2 3">RmlP026</strain>
    </source>
</reference>
<dbReference type="Gene3D" id="3.40.50.300">
    <property type="entry name" value="P-loop containing nucleotide triphosphate hydrolases"/>
    <property type="match status" value="1"/>
</dbReference>
<proteinExistence type="predicted"/>
<dbReference type="EMBL" id="QYBB01000053">
    <property type="protein sequence ID" value="RYC29409.1"/>
    <property type="molecule type" value="Genomic_DNA"/>
</dbReference>
<dbReference type="Proteomes" id="UP000290759">
    <property type="component" value="Unassembled WGS sequence"/>
</dbReference>
<dbReference type="Pfam" id="PF13481">
    <property type="entry name" value="AAA_25"/>
    <property type="match status" value="1"/>
</dbReference>
<evidence type="ECO:0000313" key="2">
    <source>
        <dbReference type="EMBL" id="RYC29409.1"/>
    </source>
</evidence>
<dbReference type="OrthoDB" id="1496333at2"/>
<evidence type="ECO:0000313" key="3">
    <source>
        <dbReference type="Proteomes" id="UP000290759"/>
    </source>
</evidence>
<feature type="region of interest" description="Disordered" evidence="1">
    <location>
        <begin position="1"/>
        <end position="29"/>
    </location>
</feature>
<feature type="compositionally biased region" description="Basic and acidic residues" evidence="1">
    <location>
        <begin position="1"/>
        <end position="11"/>
    </location>
</feature>
<evidence type="ECO:0000256" key="1">
    <source>
        <dbReference type="SAM" id="MobiDB-lite"/>
    </source>
</evidence>
<dbReference type="SUPFAM" id="SSF52540">
    <property type="entry name" value="P-loop containing nucleoside triphosphate hydrolases"/>
    <property type="match status" value="1"/>
</dbReference>
<organism evidence="2 3">
    <name type="scientific">Lichenibacterium minor</name>
    <dbReference type="NCBI Taxonomy" id="2316528"/>
    <lineage>
        <taxon>Bacteria</taxon>
        <taxon>Pseudomonadati</taxon>
        <taxon>Pseudomonadota</taxon>
        <taxon>Alphaproteobacteria</taxon>
        <taxon>Hyphomicrobiales</taxon>
        <taxon>Lichenihabitantaceae</taxon>
        <taxon>Lichenibacterium</taxon>
    </lineage>
</organism>
<dbReference type="RefSeq" id="WP_129229491.1">
    <property type="nucleotide sequence ID" value="NZ_QYBB01000053.1"/>
</dbReference>
<name>A0A4Q2TZ68_9HYPH</name>
<protein>
    <submittedName>
        <fullName evidence="2">AAA family ATPase</fullName>
    </submittedName>
</protein>
<comment type="caution">
    <text evidence="2">The sequence shown here is derived from an EMBL/GenBank/DDBJ whole genome shotgun (WGS) entry which is preliminary data.</text>
</comment>
<dbReference type="InterPro" id="IPR027417">
    <property type="entry name" value="P-loop_NTPase"/>
</dbReference>
<sequence>MERLHPGHLDTADALDPPPGRFPPDDPFANGWDHGGVYVKPGERRSASHQAKHFDLIPFDEIQLSTAPNYAVKGLLPKLGLAVIWGPPKCGKSFFVSDLLLHVALGWAYRGRRVRQAAVVYCCLEGAEGFNNRMLAFRQAKLGEEAAAVPFYLSPTPLDLVKDHAALITSIRSVLGDMHPGVIALDTVNRSLAGSESSDEDMSAYIRAADALRDAFKCLIVLVHHCGLDATRPRGHTSLTGALDVQIAVKKAGDLTVSAIVEFNKDGPEGAEIVSRLVPVEIGTDDDGDPISTLVVEAIEGERPLISAAIQEKGPKLTDDQKLGLEALLTVTLEIGKPLPSSFGIPGNPRAVSVTSWRGELERRGIVDPNGPNPRQIYKRIHDGLCAKAKAAERDGQIWPL</sequence>
<reference evidence="2 3" key="1">
    <citation type="submission" date="2018-12" db="EMBL/GenBank/DDBJ databases">
        <authorList>
            <person name="Grouzdev D.S."/>
            <person name="Krutkina M.S."/>
        </authorList>
    </citation>
    <scope>NUCLEOTIDE SEQUENCE [LARGE SCALE GENOMIC DNA]</scope>
    <source>
        <strain evidence="2 3">RmlP026</strain>
    </source>
</reference>